<gene>
    <name evidence="2" type="ORF">QE404_002536</name>
</gene>
<dbReference type="InterPro" id="IPR016181">
    <property type="entry name" value="Acyl_CoA_acyltransferase"/>
</dbReference>
<name>A0ABU0TK24_9FLAO</name>
<dbReference type="RefSeq" id="WP_307450867.1">
    <property type="nucleotide sequence ID" value="NZ_JAUTAL010000001.1"/>
</dbReference>
<evidence type="ECO:0000313" key="3">
    <source>
        <dbReference type="Proteomes" id="UP001225072"/>
    </source>
</evidence>
<sequence length="160" mass="18919">MEYTIRKILINENLQVVDELVGELHLSEKEMNPNTADWPLIRKNYLRFMAECEEENNGTFMIAETEGKAIGFIFGYMEEKDDSNFELGDQDDLYVSDGYVKPEYRKQGIYSALNAAFEEAYKEYSIRRIYRFTSCSNHIMQSWLSKQGYSPVRLLYEKWL</sequence>
<dbReference type="SUPFAM" id="SSF55729">
    <property type="entry name" value="Acyl-CoA N-acyltransferases (Nat)"/>
    <property type="match status" value="1"/>
</dbReference>
<dbReference type="CDD" id="cd04301">
    <property type="entry name" value="NAT_SF"/>
    <property type="match status" value="1"/>
</dbReference>
<comment type="caution">
    <text evidence="2">The sequence shown here is derived from an EMBL/GenBank/DDBJ whole genome shotgun (WGS) entry which is preliminary data.</text>
</comment>
<dbReference type="InterPro" id="IPR000182">
    <property type="entry name" value="GNAT_dom"/>
</dbReference>
<reference evidence="2 3" key="1">
    <citation type="submission" date="2023-07" db="EMBL/GenBank/DDBJ databases">
        <title>Functional and genomic diversity of the sorghum phyllosphere microbiome.</title>
        <authorList>
            <person name="Shade A."/>
        </authorList>
    </citation>
    <scope>NUCLEOTIDE SEQUENCE [LARGE SCALE GENOMIC DNA]</scope>
    <source>
        <strain evidence="2 3">SORGH_AS_1064</strain>
    </source>
</reference>
<proteinExistence type="predicted"/>
<dbReference type="PROSITE" id="PS51186">
    <property type="entry name" value="GNAT"/>
    <property type="match status" value="1"/>
</dbReference>
<dbReference type="Gene3D" id="3.40.630.30">
    <property type="match status" value="1"/>
</dbReference>
<evidence type="ECO:0000259" key="1">
    <source>
        <dbReference type="PROSITE" id="PS51186"/>
    </source>
</evidence>
<protein>
    <submittedName>
        <fullName evidence="2">Ribosomal protein S18 acetylase RimI-like enzyme</fullName>
    </submittedName>
</protein>
<dbReference type="EMBL" id="JAUTAL010000001">
    <property type="protein sequence ID" value="MDQ1097389.1"/>
    <property type="molecule type" value="Genomic_DNA"/>
</dbReference>
<accession>A0ABU0TK24</accession>
<feature type="domain" description="N-acetyltransferase" evidence="1">
    <location>
        <begin position="15"/>
        <end position="160"/>
    </location>
</feature>
<dbReference type="Pfam" id="PF00583">
    <property type="entry name" value="Acetyltransf_1"/>
    <property type="match status" value="1"/>
</dbReference>
<evidence type="ECO:0000313" key="2">
    <source>
        <dbReference type="EMBL" id="MDQ1097389.1"/>
    </source>
</evidence>
<organism evidence="2 3">
    <name type="scientific">Chryseobacterium camelliae</name>
    <dbReference type="NCBI Taxonomy" id="1265445"/>
    <lineage>
        <taxon>Bacteria</taxon>
        <taxon>Pseudomonadati</taxon>
        <taxon>Bacteroidota</taxon>
        <taxon>Flavobacteriia</taxon>
        <taxon>Flavobacteriales</taxon>
        <taxon>Weeksellaceae</taxon>
        <taxon>Chryseobacterium group</taxon>
        <taxon>Chryseobacterium</taxon>
    </lineage>
</organism>
<keyword evidence="3" id="KW-1185">Reference proteome</keyword>
<dbReference type="Proteomes" id="UP001225072">
    <property type="component" value="Unassembled WGS sequence"/>
</dbReference>